<evidence type="ECO:0000313" key="2">
    <source>
        <dbReference type="Proteomes" id="UP000289340"/>
    </source>
</evidence>
<sequence>MKETTQHKGFAIALSRVSTSSQYCEEEIGRVLSLHRGELRVAVRITFKV</sequence>
<keyword evidence="2" id="KW-1185">Reference proteome</keyword>
<evidence type="ECO:0000313" key="1">
    <source>
        <dbReference type="EMBL" id="RZB43552.1"/>
    </source>
</evidence>
<protein>
    <submittedName>
        <fullName evidence="1">Uncharacterized protein</fullName>
    </submittedName>
</protein>
<dbReference type="AlphaFoldDB" id="A0A445F420"/>
<dbReference type="EMBL" id="QZWG01000020">
    <property type="protein sequence ID" value="RZB43552.1"/>
    <property type="molecule type" value="Genomic_DNA"/>
</dbReference>
<comment type="caution">
    <text evidence="1">The sequence shown here is derived from an EMBL/GenBank/DDBJ whole genome shotgun (WGS) entry which is preliminary data.</text>
</comment>
<accession>A0A445F420</accession>
<proteinExistence type="predicted"/>
<name>A0A445F420_GLYSO</name>
<gene>
    <name evidence="1" type="ORF">D0Y65_053890</name>
</gene>
<dbReference type="Proteomes" id="UP000289340">
    <property type="component" value="Chromosome 20"/>
</dbReference>
<reference evidence="1 2" key="1">
    <citation type="submission" date="2018-09" db="EMBL/GenBank/DDBJ databases">
        <title>A high-quality reference genome of wild soybean provides a powerful tool to mine soybean genomes.</title>
        <authorList>
            <person name="Xie M."/>
            <person name="Chung C.Y.L."/>
            <person name="Li M.-W."/>
            <person name="Wong F.-L."/>
            <person name="Chan T.-F."/>
            <person name="Lam H.-M."/>
        </authorList>
    </citation>
    <scope>NUCLEOTIDE SEQUENCE [LARGE SCALE GENOMIC DNA]</scope>
    <source>
        <strain evidence="2">cv. W05</strain>
        <tissue evidence="1">Hypocotyl of etiolated seedlings</tissue>
    </source>
</reference>
<organism evidence="1 2">
    <name type="scientific">Glycine soja</name>
    <name type="common">Wild soybean</name>
    <dbReference type="NCBI Taxonomy" id="3848"/>
    <lineage>
        <taxon>Eukaryota</taxon>
        <taxon>Viridiplantae</taxon>
        <taxon>Streptophyta</taxon>
        <taxon>Embryophyta</taxon>
        <taxon>Tracheophyta</taxon>
        <taxon>Spermatophyta</taxon>
        <taxon>Magnoliopsida</taxon>
        <taxon>eudicotyledons</taxon>
        <taxon>Gunneridae</taxon>
        <taxon>Pentapetalae</taxon>
        <taxon>rosids</taxon>
        <taxon>fabids</taxon>
        <taxon>Fabales</taxon>
        <taxon>Fabaceae</taxon>
        <taxon>Papilionoideae</taxon>
        <taxon>50 kb inversion clade</taxon>
        <taxon>NPAAA clade</taxon>
        <taxon>indigoferoid/millettioid clade</taxon>
        <taxon>Phaseoleae</taxon>
        <taxon>Glycine</taxon>
        <taxon>Glycine subgen. Soja</taxon>
    </lineage>
</organism>